<keyword evidence="4" id="KW-1185">Reference proteome</keyword>
<sequence length="171" mass="18788">MIRLLNFQTIIVGYDDSENSRHALEKALSFSTTDTKIILAHADEEVIENSYSATEKNPQLRSNNMIVEGMQIQPLHISNHAEEKTTHSTIINSVDQAITHAKQIADEAGKKLEIKILGGKPADAICELAEELKADIIFVGSSSKEGLKRIFLGSNSEKITKEAPCSVMVVK</sequence>
<dbReference type="PRINTS" id="PR01438">
    <property type="entry name" value="UNVRSLSTRESS"/>
</dbReference>
<reference evidence="3 4" key="1">
    <citation type="submission" date="2017-08" db="EMBL/GenBank/DDBJ databases">
        <title>Complete Genome Sequence of Bacillus kochii Oregon-R-modENCODE STRAIN BDGP4, isolated from Drosophila melanogaster gut.</title>
        <authorList>
            <person name="Wan K.H."/>
            <person name="Yu C."/>
            <person name="Park S."/>
            <person name="Hammonds A.S."/>
            <person name="Booth B.W."/>
            <person name="Celniker S.E."/>
        </authorList>
    </citation>
    <scope>NUCLEOTIDE SEQUENCE [LARGE SCALE GENOMIC DNA]</scope>
    <source>
        <strain evidence="3 4">BDGP4</strain>
    </source>
</reference>
<accession>A0A248TDT1</accession>
<dbReference type="Gene3D" id="3.40.50.620">
    <property type="entry name" value="HUPs"/>
    <property type="match status" value="1"/>
</dbReference>
<dbReference type="Pfam" id="PF00582">
    <property type="entry name" value="Usp"/>
    <property type="match status" value="1"/>
</dbReference>
<dbReference type="EMBL" id="CP022983">
    <property type="protein sequence ID" value="ASV66365.1"/>
    <property type="molecule type" value="Genomic_DNA"/>
</dbReference>
<name>A0A248TDT1_9BACI</name>
<dbReference type="Proteomes" id="UP000215137">
    <property type="component" value="Chromosome"/>
</dbReference>
<organism evidence="3 4">
    <name type="scientific">Cytobacillus kochii</name>
    <dbReference type="NCBI Taxonomy" id="859143"/>
    <lineage>
        <taxon>Bacteria</taxon>
        <taxon>Bacillati</taxon>
        <taxon>Bacillota</taxon>
        <taxon>Bacilli</taxon>
        <taxon>Bacillales</taxon>
        <taxon>Bacillaceae</taxon>
        <taxon>Cytobacillus</taxon>
    </lineage>
</organism>
<evidence type="ECO:0000259" key="2">
    <source>
        <dbReference type="Pfam" id="PF00582"/>
    </source>
</evidence>
<dbReference type="AlphaFoldDB" id="A0A248TDT1"/>
<evidence type="ECO:0000313" key="3">
    <source>
        <dbReference type="EMBL" id="ASV66365.1"/>
    </source>
</evidence>
<proteinExistence type="inferred from homology"/>
<dbReference type="PANTHER" id="PTHR46268:SF6">
    <property type="entry name" value="UNIVERSAL STRESS PROTEIN UP12"/>
    <property type="match status" value="1"/>
</dbReference>
<dbReference type="PANTHER" id="PTHR46268">
    <property type="entry name" value="STRESS RESPONSE PROTEIN NHAX"/>
    <property type="match status" value="1"/>
</dbReference>
<feature type="domain" description="UspA" evidence="2">
    <location>
        <begin position="7"/>
        <end position="171"/>
    </location>
</feature>
<protein>
    <recommendedName>
        <fullName evidence="2">UspA domain-containing protein</fullName>
    </recommendedName>
</protein>
<dbReference type="InterPro" id="IPR006016">
    <property type="entry name" value="UspA"/>
</dbReference>
<dbReference type="KEGG" id="bko:CKF48_02835"/>
<gene>
    <name evidence="3" type="ORF">CKF48_02835</name>
</gene>
<evidence type="ECO:0000313" key="4">
    <source>
        <dbReference type="Proteomes" id="UP000215137"/>
    </source>
</evidence>
<dbReference type="InterPro" id="IPR014729">
    <property type="entry name" value="Rossmann-like_a/b/a_fold"/>
</dbReference>
<comment type="similarity">
    <text evidence="1">Belongs to the universal stress protein A family.</text>
</comment>
<dbReference type="CDD" id="cd00293">
    <property type="entry name" value="USP-like"/>
    <property type="match status" value="1"/>
</dbReference>
<dbReference type="InterPro" id="IPR006015">
    <property type="entry name" value="Universal_stress_UspA"/>
</dbReference>
<evidence type="ECO:0000256" key="1">
    <source>
        <dbReference type="ARBA" id="ARBA00008791"/>
    </source>
</evidence>
<dbReference type="SUPFAM" id="SSF52402">
    <property type="entry name" value="Adenine nucleotide alpha hydrolases-like"/>
    <property type="match status" value="1"/>
</dbReference>